<evidence type="ECO:0000256" key="2">
    <source>
        <dbReference type="SAM" id="SignalP"/>
    </source>
</evidence>
<dbReference type="Gene3D" id="2.120.10.30">
    <property type="entry name" value="TolB, C-terminal domain"/>
    <property type="match status" value="1"/>
</dbReference>
<feature type="signal peptide" evidence="2">
    <location>
        <begin position="1"/>
        <end position="22"/>
    </location>
</feature>
<keyword evidence="2" id="KW-0732">Signal</keyword>
<dbReference type="PANTHER" id="PTHR47572:SF4">
    <property type="entry name" value="LACTONASE DRP35"/>
    <property type="match status" value="1"/>
</dbReference>
<dbReference type="SUPFAM" id="SSF63829">
    <property type="entry name" value="Calcium-dependent phosphotriesterase"/>
    <property type="match status" value="1"/>
</dbReference>
<evidence type="ECO:0000256" key="1">
    <source>
        <dbReference type="ARBA" id="ARBA00022801"/>
    </source>
</evidence>
<accession>A0AAJ5C0X5</accession>
<dbReference type="AlphaFoldDB" id="A0AAJ5C0X5"/>
<dbReference type="EC" id="3.1.1.17" evidence="4"/>
<keyword evidence="1 4" id="KW-0378">Hydrolase</keyword>
<proteinExistence type="predicted"/>
<dbReference type="Pfam" id="PF08450">
    <property type="entry name" value="SGL"/>
    <property type="match status" value="1"/>
</dbReference>
<dbReference type="InterPro" id="IPR011042">
    <property type="entry name" value="6-blade_b-propeller_TolB-like"/>
</dbReference>
<feature type="domain" description="SMP-30/Gluconolactonase/LRE-like region" evidence="3">
    <location>
        <begin position="73"/>
        <end position="337"/>
    </location>
</feature>
<sequence>MHKIFLTTILLSLILGSCTNTAKDQSNKEVQADSSSTSKDYPRLGRVEVLDPAMLNIVDSTTQVEKLADGMTWAEGPVWVKEGNYLLYSDTRQNIIYQWSEAAGLQEFIKPAGFEGPGTYSEEEGTNGLLINQQGQLVACDHGNRRIAQIDLKTKKKETLVGNWEGKKFNSPNDICQHPNGDYYFTDPPYGLPGRESDTETKEIKENGVYKVNQKGEAVQVVSNLARPNGITLSADAKQVFVALSDGNNPYIMAYDIKPDGLLSEGRIFFDFKKNFPEESLAADGIKVDANGNMYAAAGDGVVVINSTGKPIGRIRSTVHTANCAFAADGYLYLTSTDQLLRIKLKI</sequence>
<dbReference type="InterPro" id="IPR013658">
    <property type="entry name" value="SGL"/>
</dbReference>
<evidence type="ECO:0000313" key="4">
    <source>
        <dbReference type="EMBL" id="SNV51588.1"/>
    </source>
</evidence>
<organism evidence="4 5">
    <name type="scientific">Sphingobacterium mizutaii</name>
    <dbReference type="NCBI Taxonomy" id="1010"/>
    <lineage>
        <taxon>Bacteria</taxon>
        <taxon>Pseudomonadati</taxon>
        <taxon>Bacteroidota</taxon>
        <taxon>Sphingobacteriia</taxon>
        <taxon>Sphingobacteriales</taxon>
        <taxon>Sphingobacteriaceae</taxon>
        <taxon>Sphingobacterium</taxon>
    </lineage>
</organism>
<dbReference type="PANTHER" id="PTHR47572">
    <property type="entry name" value="LIPOPROTEIN-RELATED"/>
    <property type="match status" value="1"/>
</dbReference>
<dbReference type="GO" id="GO:0004341">
    <property type="term" value="F:gluconolactonase activity"/>
    <property type="evidence" value="ECO:0007669"/>
    <property type="project" value="UniProtKB-EC"/>
</dbReference>
<evidence type="ECO:0000259" key="3">
    <source>
        <dbReference type="Pfam" id="PF08450"/>
    </source>
</evidence>
<dbReference type="Proteomes" id="UP000215355">
    <property type="component" value="Chromosome 1"/>
</dbReference>
<gene>
    <name evidence="4" type="primary">gnl</name>
    <name evidence="4" type="ORF">SAMEA4412673_02461</name>
</gene>
<dbReference type="PROSITE" id="PS51257">
    <property type="entry name" value="PROKAR_LIPOPROTEIN"/>
    <property type="match status" value="1"/>
</dbReference>
<dbReference type="KEGG" id="smiz:4412673_02461"/>
<dbReference type="EMBL" id="LT906468">
    <property type="protein sequence ID" value="SNV51588.1"/>
    <property type="molecule type" value="Genomic_DNA"/>
</dbReference>
<name>A0AAJ5C0X5_9SPHI</name>
<protein>
    <submittedName>
        <fullName evidence="4">Gluconolactonase</fullName>
        <ecNumber evidence="4">3.1.1.17</ecNumber>
    </submittedName>
</protein>
<reference evidence="4 5" key="1">
    <citation type="submission" date="2017-06" db="EMBL/GenBank/DDBJ databases">
        <authorList>
            <consortium name="Pathogen Informatics"/>
        </authorList>
    </citation>
    <scope>NUCLEOTIDE SEQUENCE [LARGE SCALE GENOMIC DNA]</scope>
    <source>
        <strain evidence="4 5">NCTC12149</strain>
    </source>
</reference>
<dbReference type="RefSeq" id="WP_093097294.1">
    <property type="nucleotide sequence ID" value="NZ_FNGK01000001.1"/>
</dbReference>
<evidence type="ECO:0000313" key="5">
    <source>
        <dbReference type="Proteomes" id="UP000215355"/>
    </source>
</evidence>
<feature type="chain" id="PRO_5042489481" evidence="2">
    <location>
        <begin position="23"/>
        <end position="347"/>
    </location>
</feature>
<dbReference type="InterPro" id="IPR051262">
    <property type="entry name" value="SMP-30/CGR1_Lactonase"/>
</dbReference>